<sequence length="431" mass="47007">MLATECRERAAKLKGSKAAAASTLAWDAIKQLGDAKVLYASLLRLVWRKRKPSARKRASEGMRKLSQRTASMESDIKEEDEEEDSKSRMFPSTAHILLSASKASSLSAPSDTERRESGSSYMRKGSQLDRVREGREISTFTPPPPGPRGSISVGPDSLARRGSWMPQGYTGIGLNGNTHSGVHGMVGRSRRASSMSAPLVGPDGISAWTRKASVISFTAEEEGAGLVPSAQLASSAWELLDGAIKQYKLALTLLSSSDLPPAHLARGKADTLTQIAYASWFQASLATRVALAADKRTGLLVTAEVYATWAAREVGWSFLIEGTQEAAQADRRTNSWRADESGKRAVMMLVRTWWHRAVTTEMMDTDTKTAAKDAVEVVVRRMRDREGVRDGDVARWRAWLGKNEGEMDAAEGLFWRSVSRILRGGAGFVMS</sequence>
<dbReference type="AlphaFoldDB" id="A0AA38HBB5"/>
<evidence type="ECO:0000256" key="1">
    <source>
        <dbReference type="SAM" id="MobiDB-lite"/>
    </source>
</evidence>
<feature type="compositionally biased region" description="Basic and acidic residues" evidence="1">
    <location>
        <begin position="126"/>
        <end position="136"/>
    </location>
</feature>
<dbReference type="Proteomes" id="UP001164286">
    <property type="component" value="Unassembled WGS sequence"/>
</dbReference>
<dbReference type="RefSeq" id="XP_052946246.1">
    <property type="nucleotide sequence ID" value="XM_053086999.1"/>
</dbReference>
<dbReference type="EMBL" id="JAKWFO010000005">
    <property type="protein sequence ID" value="KAI9636469.1"/>
    <property type="molecule type" value="Genomic_DNA"/>
</dbReference>
<protein>
    <submittedName>
        <fullName evidence="2">Uncharacterized protein</fullName>
    </submittedName>
</protein>
<organism evidence="2 3">
    <name type="scientific">Dioszegia hungarica</name>
    <dbReference type="NCBI Taxonomy" id="4972"/>
    <lineage>
        <taxon>Eukaryota</taxon>
        <taxon>Fungi</taxon>
        <taxon>Dikarya</taxon>
        <taxon>Basidiomycota</taxon>
        <taxon>Agaricomycotina</taxon>
        <taxon>Tremellomycetes</taxon>
        <taxon>Tremellales</taxon>
        <taxon>Bulleribasidiaceae</taxon>
        <taxon>Dioszegia</taxon>
    </lineage>
</organism>
<proteinExistence type="predicted"/>
<feature type="region of interest" description="Disordered" evidence="1">
    <location>
        <begin position="53"/>
        <end position="89"/>
    </location>
</feature>
<evidence type="ECO:0000313" key="2">
    <source>
        <dbReference type="EMBL" id="KAI9636469.1"/>
    </source>
</evidence>
<evidence type="ECO:0000313" key="3">
    <source>
        <dbReference type="Proteomes" id="UP001164286"/>
    </source>
</evidence>
<name>A0AA38HBB5_9TREE</name>
<feature type="compositionally biased region" description="Low complexity" evidence="1">
    <location>
        <begin position="101"/>
        <end position="110"/>
    </location>
</feature>
<feature type="region of interest" description="Disordered" evidence="1">
    <location>
        <begin position="101"/>
        <end position="160"/>
    </location>
</feature>
<comment type="caution">
    <text evidence="2">The sequence shown here is derived from an EMBL/GenBank/DDBJ whole genome shotgun (WGS) entry which is preliminary data.</text>
</comment>
<keyword evidence="3" id="KW-1185">Reference proteome</keyword>
<reference evidence="2" key="1">
    <citation type="journal article" date="2022" name="G3 (Bethesda)">
        <title>High quality genome of the basidiomycete yeast Dioszegia hungarica PDD-24b-2 isolated from cloud water.</title>
        <authorList>
            <person name="Jarrige D."/>
            <person name="Haridas S."/>
            <person name="Bleykasten-Grosshans C."/>
            <person name="Joly M."/>
            <person name="Nadalig T."/>
            <person name="Sancelme M."/>
            <person name="Vuilleumier S."/>
            <person name="Grigoriev I.V."/>
            <person name="Amato P."/>
            <person name="Bringel F."/>
        </authorList>
    </citation>
    <scope>NUCLEOTIDE SEQUENCE</scope>
    <source>
        <strain evidence="2">PDD-24b-2</strain>
    </source>
</reference>
<dbReference type="GeneID" id="77726200"/>
<gene>
    <name evidence="2" type="ORF">MKK02DRAFT_25188</name>
</gene>
<accession>A0AA38HBB5</accession>